<dbReference type="Pfam" id="PF05838">
    <property type="entry name" value="Glyco_hydro_108"/>
    <property type="match status" value="1"/>
</dbReference>
<evidence type="ECO:0000259" key="1">
    <source>
        <dbReference type="Pfam" id="PF05838"/>
    </source>
</evidence>
<evidence type="ECO:0000313" key="2">
    <source>
        <dbReference type="EMBL" id="TCG08389.1"/>
    </source>
</evidence>
<sequence length="171" mass="18627">MDNFTRAFLLVVGIEAGFSNDPDDPGNWTGGAKGVGMLKGTKYGISAKAYPTLDIDNLTLADAELLYRRDYWSAVSGDALPWPLVLLVFDCAVNQGQVTARIMLQQALGVVVDGKLGPITIAACRAATSWHSAHFMTLRARRYMSLPGFAHDGDGWFTRLFTLCLRQAQGE</sequence>
<dbReference type="SUPFAM" id="SSF53955">
    <property type="entry name" value="Lysozyme-like"/>
    <property type="match status" value="1"/>
</dbReference>
<protein>
    <recommendedName>
        <fullName evidence="1">TtsA-like Glycoside hydrolase family 108 domain-containing protein</fullName>
    </recommendedName>
</protein>
<comment type="caution">
    <text evidence="2">The sequence shown here is derived from an EMBL/GenBank/DDBJ whole genome shotgun (WGS) entry which is preliminary data.</text>
</comment>
<dbReference type="AlphaFoldDB" id="A0A4R0XM79"/>
<accession>A0A4R0XM79</accession>
<gene>
    <name evidence="2" type="ORF">BZM27_12715</name>
</gene>
<dbReference type="Gene3D" id="1.20.141.10">
    <property type="entry name" value="Chitosanase, subunit A, domain 1"/>
    <property type="match status" value="1"/>
</dbReference>
<dbReference type="InterPro" id="IPR023346">
    <property type="entry name" value="Lysozyme-like_dom_sf"/>
</dbReference>
<proteinExistence type="predicted"/>
<name>A0A4R0XM79_9BURK</name>
<reference evidence="2 3" key="1">
    <citation type="submission" date="2017-02" db="EMBL/GenBank/DDBJ databases">
        <title>Paraburkholderia sophoroidis sp. nov. and Paraburkholderia steynii sp. nov. rhizobial symbionts of the fynbos legume Hypocalyptus sophoroides.</title>
        <authorList>
            <person name="Steenkamp E.T."/>
            <person name="Beukes C.W."/>
            <person name="Van Zyl E."/>
            <person name="Avontuur J."/>
            <person name="Chan W.Y."/>
            <person name="Hassen A."/>
            <person name="Palmer M."/>
            <person name="Mthombeni L."/>
            <person name="Phalane F."/>
            <person name="Sereme K."/>
            <person name="Venter S.N."/>
        </authorList>
    </citation>
    <scope>NUCLEOTIDE SEQUENCE [LARGE SCALE GENOMIC DNA]</scope>
    <source>
        <strain evidence="2 3">HC1.1ba</strain>
    </source>
</reference>
<keyword evidence="3" id="KW-1185">Reference proteome</keyword>
<evidence type="ECO:0000313" key="3">
    <source>
        <dbReference type="Proteomes" id="UP000294200"/>
    </source>
</evidence>
<feature type="domain" description="TtsA-like Glycoside hydrolase family 108" evidence="1">
    <location>
        <begin position="11"/>
        <end position="96"/>
    </location>
</feature>
<dbReference type="Proteomes" id="UP000294200">
    <property type="component" value="Unassembled WGS sequence"/>
</dbReference>
<organism evidence="2 3">
    <name type="scientific">Paraburkholderia steynii</name>
    <dbReference type="NCBI Taxonomy" id="1245441"/>
    <lineage>
        <taxon>Bacteria</taxon>
        <taxon>Pseudomonadati</taxon>
        <taxon>Pseudomonadota</taxon>
        <taxon>Betaproteobacteria</taxon>
        <taxon>Burkholderiales</taxon>
        <taxon>Burkholderiaceae</taxon>
        <taxon>Paraburkholderia</taxon>
    </lineage>
</organism>
<dbReference type="EMBL" id="MWML01000036">
    <property type="protein sequence ID" value="TCG08389.1"/>
    <property type="molecule type" value="Genomic_DNA"/>
</dbReference>
<dbReference type="CDD" id="cd13926">
    <property type="entry name" value="N-acetylmuramidase_GH108"/>
    <property type="match status" value="1"/>
</dbReference>
<dbReference type="InterPro" id="IPR008565">
    <property type="entry name" value="TtsA-like_GH18_dom"/>
</dbReference>